<sequence>MRLSSQQLSELANLACEAAEGAGALIAGYDVGDFTVQQKAGGDSLASQVVTEVDEKSQAFILDRLESSFRRYDLALLAEEEADDGSRLEKDYFWCIDPLDGTLPFTRGLPGYAVAIALVSRAGEAVIGVVYDPVEKCLYRSVQGQGMTINGDRFRVDPIANRGDQPLNIYCDCGLADFPEKEARFQEWDRLARALGYSGAHCIISGGAVMNACAVLQNPPAVYFKKPKAQAGGGSIWDFAATACLFREAGAVATDFAGEPLLLNSPDSTFMNHCGVWFGTDAKSPS</sequence>
<dbReference type="PANTHER" id="PTHR20854:SF4">
    <property type="entry name" value="INOSITOL-1-MONOPHOSPHATASE-RELATED"/>
    <property type="match status" value="1"/>
</dbReference>
<evidence type="ECO:0000256" key="1">
    <source>
        <dbReference type="ARBA" id="ARBA00022723"/>
    </source>
</evidence>
<keyword evidence="2" id="KW-0378">Hydrolase</keyword>
<feature type="binding site" evidence="4">
    <location>
        <position position="99"/>
    </location>
    <ligand>
        <name>Mg(2+)</name>
        <dbReference type="ChEBI" id="CHEBI:18420"/>
        <label>1</label>
        <note>catalytic</note>
    </ligand>
</feature>
<evidence type="ECO:0000256" key="2">
    <source>
        <dbReference type="ARBA" id="ARBA00022801"/>
    </source>
</evidence>
<evidence type="ECO:0000256" key="3">
    <source>
        <dbReference type="ARBA" id="ARBA00022842"/>
    </source>
</evidence>
<comment type="cofactor">
    <cofactor evidence="4">
        <name>Mg(2+)</name>
        <dbReference type="ChEBI" id="CHEBI:18420"/>
    </cofactor>
</comment>
<dbReference type="Proteomes" id="UP000525652">
    <property type="component" value="Unassembled WGS sequence"/>
</dbReference>
<dbReference type="EMBL" id="JACHVA010000101">
    <property type="protein sequence ID" value="MBC2602684.1"/>
    <property type="molecule type" value="Genomic_DNA"/>
</dbReference>
<evidence type="ECO:0000313" key="5">
    <source>
        <dbReference type="EMBL" id="MBC2602684.1"/>
    </source>
</evidence>
<dbReference type="InterPro" id="IPR000760">
    <property type="entry name" value="Inositol_monophosphatase-like"/>
</dbReference>
<accession>A0A7X1AZ97</accession>
<feature type="binding site" evidence="4">
    <location>
        <position position="100"/>
    </location>
    <ligand>
        <name>Mg(2+)</name>
        <dbReference type="ChEBI" id="CHEBI:18420"/>
        <label>1</label>
        <note>catalytic</note>
    </ligand>
</feature>
<gene>
    <name evidence="5" type="ORF">H5P30_12950</name>
</gene>
<feature type="binding site" evidence="4">
    <location>
        <position position="79"/>
    </location>
    <ligand>
        <name>Mg(2+)</name>
        <dbReference type="ChEBI" id="CHEBI:18420"/>
        <label>1</label>
        <note>catalytic</note>
    </ligand>
</feature>
<dbReference type="GO" id="GO:0006020">
    <property type="term" value="P:inositol metabolic process"/>
    <property type="evidence" value="ECO:0007669"/>
    <property type="project" value="TreeGrafter"/>
</dbReference>
<dbReference type="Gene3D" id="3.40.190.80">
    <property type="match status" value="1"/>
</dbReference>
<evidence type="ECO:0000256" key="4">
    <source>
        <dbReference type="PIRSR" id="PIRSR600760-2"/>
    </source>
</evidence>
<dbReference type="PANTHER" id="PTHR20854">
    <property type="entry name" value="INOSITOL MONOPHOSPHATASE"/>
    <property type="match status" value="1"/>
</dbReference>
<dbReference type="Pfam" id="PF00459">
    <property type="entry name" value="Inositol_P"/>
    <property type="match status" value="1"/>
</dbReference>
<evidence type="ECO:0000313" key="6">
    <source>
        <dbReference type="Proteomes" id="UP000525652"/>
    </source>
</evidence>
<proteinExistence type="predicted"/>
<name>A0A7X1AZ97_9BACT</name>
<dbReference type="GO" id="GO:0008934">
    <property type="term" value="F:inositol monophosphate 1-phosphatase activity"/>
    <property type="evidence" value="ECO:0007669"/>
    <property type="project" value="TreeGrafter"/>
</dbReference>
<organism evidence="5 6">
    <name type="scientific">Puniceicoccus vermicola</name>
    <dbReference type="NCBI Taxonomy" id="388746"/>
    <lineage>
        <taxon>Bacteria</taxon>
        <taxon>Pseudomonadati</taxon>
        <taxon>Verrucomicrobiota</taxon>
        <taxon>Opitutia</taxon>
        <taxon>Puniceicoccales</taxon>
        <taxon>Puniceicoccaceae</taxon>
        <taxon>Puniceicoccus</taxon>
    </lineage>
</organism>
<dbReference type="SUPFAM" id="SSF56655">
    <property type="entry name" value="Carbohydrate phosphatase"/>
    <property type="match status" value="1"/>
</dbReference>
<feature type="binding site" evidence="4">
    <location>
        <position position="238"/>
    </location>
    <ligand>
        <name>Mg(2+)</name>
        <dbReference type="ChEBI" id="CHEBI:18420"/>
        <label>1</label>
        <note>catalytic</note>
    </ligand>
</feature>
<reference evidence="5 6" key="1">
    <citation type="submission" date="2020-07" db="EMBL/GenBank/DDBJ databases">
        <authorList>
            <person name="Feng X."/>
        </authorList>
    </citation>
    <scope>NUCLEOTIDE SEQUENCE [LARGE SCALE GENOMIC DNA]</scope>
    <source>
        <strain evidence="5 6">JCM14086</strain>
    </source>
</reference>
<protein>
    <submittedName>
        <fullName evidence="5">Inositol monophosphatase</fullName>
    </submittedName>
</protein>
<feature type="binding site" evidence="4">
    <location>
        <position position="97"/>
    </location>
    <ligand>
        <name>Mg(2+)</name>
        <dbReference type="ChEBI" id="CHEBI:18420"/>
        <label>1</label>
        <note>catalytic</note>
    </ligand>
</feature>
<dbReference type="AlphaFoldDB" id="A0A7X1AZ97"/>
<dbReference type="GO" id="GO:0007165">
    <property type="term" value="P:signal transduction"/>
    <property type="evidence" value="ECO:0007669"/>
    <property type="project" value="TreeGrafter"/>
</dbReference>
<dbReference type="Gene3D" id="3.30.540.10">
    <property type="entry name" value="Fructose-1,6-Bisphosphatase, subunit A, domain 1"/>
    <property type="match status" value="1"/>
</dbReference>
<dbReference type="PROSITE" id="PS00629">
    <property type="entry name" value="IMP_1"/>
    <property type="match status" value="1"/>
</dbReference>
<dbReference type="RefSeq" id="WP_185693350.1">
    <property type="nucleotide sequence ID" value="NZ_JACHVA010000101.1"/>
</dbReference>
<dbReference type="InterPro" id="IPR020583">
    <property type="entry name" value="Inositol_monoP_metal-BS"/>
</dbReference>
<keyword evidence="6" id="KW-1185">Reference proteome</keyword>
<dbReference type="GO" id="GO:0046872">
    <property type="term" value="F:metal ion binding"/>
    <property type="evidence" value="ECO:0007669"/>
    <property type="project" value="UniProtKB-KW"/>
</dbReference>
<keyword evidence="3 4" id="KW-0460">Magnesium</keyword>
<comment type="caution">
    <text evidence="5">The sequence shown here is derived from an EMBL/GenBank/DDBJ whole genome shotgun (WGS) entry which is preliminary data.</text>
</comment>
<keyword evidence="1 4" id="KW-0479">Metal-binding</keyword>
<dbReference type="PRINTS" id="PR00377">
    <property type="entry name" value="IMPHPHTASES"/>
</dbReference>